<evidence type="ECO:0000259" key="4">
    <source>
        <dbReference type="PROSITE" id="PS50048"/>
    </source>
</evidence>
<proteinExistence type="predicted"/>
<dbReference type="SUPFAM" id="SSF57701">
    <property type="entry name" value="Zn2/Cys6 DNA-binding domain"/>
    <property type="match status" value="1"/>
</dbReference>
<evidence type="ECO:0000256" key="3">
    <source>
        <dbReference type="SAM" id="MobiDB-lite"/>
    </source>
</evidence>
<evidence type="ECO:0000313" key="5">
    <source>
        <dbReference type="EMBL" id="CAD0093542.1"/>
    </source>
</evidence>
<dbReference type="Pfam" id="PF04082">
    <property type="entry name" value="Fungal_trans"/>
    <property type="match status" value="1"/>
</dbReference>
<feature type="compositionally biased region" description="Polar residues" evidence="3">
    <location>
        <begin position="550"/>
        <end position="566"/>
    </location>
</feature>
<dbReference type="EMBL" id="CAIJEN010000014">
    <property type="protein sequence ID" value="CAD0093542.1"/>
    <property type="molecule type" value="Genomic_DNA"/>
</dbReference>
<accession>A0A9N8JWB6</accession>
<feature type="compositionally biased region" description="Polar residues" evidence="3">
    <location>
        <begin position="511"/>
        <end position="520"/>
    </location>
</feature>
<dbReference type="CDD" id="cd12148">
    <property type="entry name" value="fungal_TF_MHR"/>
    <property type="match status" value="1"/>
</dbReference>
<comment type="caution">
    <text evidence="5">The sequence shown here is derived from an EMBL/GenBank/DDBJ whole genome shotgun (WGS) entry which is preliminary data.</text>
</comment>
<dbReference type="Pfam" id="PF00172">
    <property type="entry name" value="Zn_clus"/>
    <property type="match status" value="1"/>
</dbReference>
<dbReference type="GO" id="GO:0000981">
    <property type="term" value="F:DNA-binding transcription factor activity, RNA polymerase II-specific"/>
    <property type="evidence" value="ECO:0007669"/>
    <property type="project" value="InterPro"/>
</dbReference>
<reference evidence="5" key="1">
    <citation type="submission" date="2020-06" db="EMBL/GenBank/DDBJ databases">
        <authorList>
            <person name="Onetto C."/>
        </authorList>
    </citation>
    <scope>NUCLEOTIDE SEQUENCE</scope>
</reference>
<dbReference type="SMART" id="SM00906">
    <property type="entry name" value="Fungal_trans"/>
    <property type="match status" value="1"/>
</dbReference>
<dbReference type="SMART" id="SM00066">
    <property type="entry name" value="GAL4"/>
    <property type="match status" value="1"/>
</dbReference>
<dbReference type="Gene3D" id="4.10.240.10">
    <property type="entry name" value="Zn(2)-C6 fungal-type DNA-binding domain"/>
    <property type="match status" value="1"/>
</dbReference>
<dbReference type="Proteomes" id="UP000716446">
    <property type="component" value="Unassembled WGS sequence"/>
</dbReference>
<dbReference type="GO" id="GO:0006351">
    <property type="term" value="P:DNA-templated transcription"/>
    <property type="evidence" value="ECO:0007669"/>
    <property type="project" value="InterPro"/>
</dbReference>
<dbReference type="PROSITE" id="PS00463">
    <property type="entry name" value="ZN2_CY6_FUNGAL_1"/>
    <property type="match status" value="1"/>
</dbReference>
<keyword evidence="2" id="KW-0539">Nucleus</keyword>
<keyword evidence="6" id="KW-1185">Reference proteome</keyword>
<name>A0A9N8JWB6_9PEZI</name>
<evidence type="ECO:0000256" key="1">
    <source>
        <dbReference type="ARBA" id="ARBA00022723"/>
    </source>
</evidence>
<dbReference type="PROSITE" id="PS50048">
    <property type="entry name" value="ZN2_CY6_FUNGAL_2"/>
    <property type="match status" value="1"/>
</dbReference>
<feature type="domain" description="Zn(2)-C6 fungal-type" evidence="4">
    <location>
        <begin position="21"/>
        <end position="52"/>
    </location>
</feature>
<feature type="non-terminal residue" evidence="5">
    <location>
        <position position="1"/>
    </location>
</feature>
<feature type="region of interest" description="Disordered" evidence="3">
    <location>
        <begin position="505"/>
        <end position="566"/>
    </location>
</feature>
<evidence type="ECO:0000256" key="2">
    <source>
        <dbReference type="ARBA" id="ARBA00023242"/>
    </source>
</evidence>
<dbReference type="PANTHER" id="PTHR31668">
    <property type="entry name" value="GLUCOSE TRANSPORT TRANSCRIPTION REGULATOR RGT1-RELATED-RELATED"/>
    <property type="match status" value="1"/>
</dbReference>
<dbReference type="InterPro" id="IPR036864">
    <property type="entry name" value="Zn2-C6_fun-type_DNA-bd_sf"/>
</dbReference>
<evidence type="ECO:0000313" key="6">
    <source>
        <dbReference type="Proteomes" id="UP000716446"/>
    </source>
</evidence>
<dbReference type="CDD" id="cd00067">
    <property type="entry name" value="GAL4"/>
    <property type="match status" value="1"/>
</dbReference>
<gene>
    <name evidence="5" type="ORF">AWRI4619_LOCUS7853</name>
</gene>
<dbReference type="PANTHER" id="PTHR31668:SF20">
    <property type="entry name" value="ZN(II)2CYS6 TRANSCRIPTION FACTOR (EUROFUNG)"/>
    <property type="match status" value="1"/>
</dbReference>
<sequence length="597" mass="66172">VLMPLMMPDSTGPATSTVKRACDCCHKRKVKCIGDGTRPCKNCTAAGLTCTYNAIPQKKGPKGSRAKVISELRETQRQSQLAARARHGLGFEASQYANAFSRTPDLLSMELITSCVDYFFANMYPTQPILHRQKVGETIGKMENSVEAYCLVVSLCSYMLIQPNTKLPAGIVPEAEAPNAHLNLGMTLLDEAIRVRKGYDYIESPSIWSVITSFFFFGAHFCLDKHNTAWFHLREATTLAQIMGMQDENHYSQGDLVETSRRRRLYWLLFITERAYAIQRHRPLTLHATINLPTLNDDPAETVELSGFIHLVTLFKPFDDTFVGLWNKARVGCSTEWLARLQNQLAEALPAYLHSTESQAVDLRTSQQWLRTMVWQLSISHGYLSSAAADSTMSFKYPIEISRDLIAATSGFSQAAMEVHGIGLVEKLFDVACTLTDVMSCVPFEQHTFEYGPRDYLNQFLSLISTLRGGQQRYLPLLLSKINDTLPQMPTPGFSMVSMPTGRGRIDEIYDSSNPASGDSTPFGGSPPPQSVGPQLFQSAYPDDFKLPGPTSNGFPMMTSAPSYNGIQTPAQLQAAYQNSRNAYSGLGGQSGFDHNP</sequence>
<dbReference type="GO" id="GO:0003677">
    <property type="term" value="F:DNA binding"/>
    <property type="evidence" value="ECO:0007669"/>
    <property type="project" value="InterPro"/>
</dbReference>
<dbReference type="GO" id="GO:0008270">
    <property type="term" value="F:zinc ion binding"/>
    <property type="evidence" value="ECO:0007669"/>
    <property type="project" value="InterPro"/>
</dbReference>
<protein>
    <recommendedName>
        <fullName evidence="4">Zn(2)-C6 fungal-type domain-containing protein</fullName>
    </recommendedName>
</protein>
<dbReference type="InterPro" id="IPR050797">
    <property type="entry name" value="Carb_Metab_Trans_Reg"/>
</dbReference>
<dbReference type="InterPro" id="IPR007219">
    <property type="entry name" value="XnlR_reg_dom"/>
</dbReference>
<dbReference type="AlphaFoldDB" id="A0A9N8JWB6"/>
<keyword evidence="1" id="KW-0479">Metal-binding</keyword>
<dbReference type="InterPro" id="IPR001138">
    <property type="entry name" value="Zn2Cys6_DnaBD"/>
</dbReference>
<organism evidence="5 6">
    <name type="scientific">Aureobasidium vineae</name>
    <dbReference type="NCBI Taxonomy" id="2773715"/>
    <lineage>
        <taxon>Eukaryota</taxon>
        <taxon>Fungi</taxon>
        <taxon>Dikarya</taxon>
        <taxon>Ascomycota</taxon>
        <taxon>Pezizomycotina</taxon>
        <taxon>Dothideomycetes</taxon>
        <taxon>Dothideomycetidae</taxon>
        <taxon>Dothideales</taxon>
        <taxon>Saccotheciaceae</taxon>
        <taxon>Aureobasidium</taxon>
    </lineage>
</organism>